<protein>
    <submittedName>
        <fullName evidence="1">Uncharacterized protein</fullName>
    </submittedName>
</protein>
<dbReference type="EMBL" id="JH795864">
    <property type="protein sequence ID" value="EJU01486.1"/>
    <property type="molecule type" value="Genomic_DNA"/>
</dbReference>
<proteinExistence type="predicted"/>
<accession>M5FUP3</accession>
<organism evidence="1 2">
    <name type="scientific">Dacryopinax primogenitus (strain DJM 731)</name>
    <name type="common">Brown rot fungus</name>
    <dbReference type="NCBI Taxonomy" id="1858805"/>
    <lineage>
        <taxon>Eukaryota</taxon>
        <taxon>Fungi</taxon>
        <taxon>Dikarya</taxon>
        <taxon>Basidiomycota</taxon>
        <taxon>Agaricomycotina</taxon>
        <taxon>Dacrymycetes</taxon>
        <taxon>Dacrymycetales</taxon>
        <taxon>Dacrymycetaceae</taxon>
        <taxon>Dacryopinax</taxon>
    </lineage>
</organism>
<reference evidence="1 2" key="1">
    <citation type="journal article" date="2012" name="Science">
        <title>The Paleozoic origin of enzymatic lignin decomposition reconstructed from 31 fungal genomes.</title>
        <authorList>
            <person name="Floudas D."/>
            <person name="Binder M."/>
            <person name="Riley R."/>
            <person name="Barry K."/>
            <person name="Blanchette R.A."/>
            <person name="Henrissat B."/>
            <person name="Martinez A.T."/>
            <person name="Otillar R."/>
            <person name="Spatafora J.W."/>
            <person name="Yadav J.S."/>
            <person name="Aerts A."/>
            <person name="Benoit I."/>
            <person name="Boyd A."/>
            <person name="Carlson A."/>
            <person name="Copeland A."/>
            <person name="Coutinho P.M."/>
            <person name="de Vries R.P."/>
            <person name="Ferreira P."/>
            <person name="Findley K."/>
            <person name="Foster B."/>
            <person name="Gaskell J."/>
            <person name="Glotzer D."/>
            <person name="Gorecki P."/>
            <person name="Heitman J."/>
            <person name="Hesse C."/>
            <person name="Hori C."/>
            <person name="Igarashi K."/>
            <person name="Jurgens J.A."/>
            <person name="Kallen N."/>
            <person name="Kersten P."/>
            <person name="Kohler A."/>
            <person name="Kuees U."/>
            <person name="Kumar T.K.A."/>
            <person name="Kuo A."/>
            <person name="LaButti K."/>
            <person name="Larrondo L.F."/>
            <person name="Lindquist E."/>
            <person name="Ling A."/>
            <person name="Lombard V."/>
            <person name="Lucas S."/>
            <person name="Lundell T."/>
            <person name="Martin R."/>
            <person name="McLaughlin D.J."/>
            <person name="Morgenstern I."/>
            <person name="Morin E."/>
            <person name="Murat C."/>
            <person name="Nagy L.G."/>
            <person name="Nolan M."/>
            <person name="Ohm R.A."/>
            <person name="Patyshakuliyeva A."/>
            <person name="Rokas A."/>
            <person name="Ruiz-Duenas F.J."/>
            <person name="Sabat G."/>
            <person name="Salamov A."/>
            <person name="Samejima M."/>
            <person name="Schmutz J."/>
            <person name="Slot J.C."/>
            <person name="St John F."/>
            <person name="Stenlid J."/>
            <person name="Sun H."/>
            <person name="Sun S."/>
            <person name="Syed K."/>
            <person name="Tsang A."/>
            <person name="Wiebenga A."/>
            <person name="Young D."/>
            <person name="Pisabarro A."/>
            <person name="Eastwood D.C."/>
            <person name="Martin F."/>
            <person name="Cullen D."/>
            <person name="Grigoriev I.V."/>
            <person name="Hibbett D.S."/>
        </authorList>
    </citation>
    <scope>NUCLEOTIDE SEQUENCE [LARGE SCALE GENOMIC DNA]</scope>
    <source>
        <strain evidence="1 2">DJM-731 SS1</strain>
    </source>
</reference>
<evidence type="ECO:0000313" key="1">
    <source>
        <dbReference type="EMBL" id="EJU01486.1"/>
    </source>
</evidence>
<dbReference type="Proteomes" id="UP000030653">
    <property type="component" value="Unassembled WGS sequence"/>
</dbReference>
<dbReference type="HOGENOM" id="CLU_1652096_0_0_1"/>
<evidence type="ECO:0000313" key="2">
    <source>
        <dbReference type="Proteomes" id="UP000030653"/>
    </source>
</evidence>
<sequence>MSGEEEGLPTTLTAACASNLASIRELSLLGRLRAVILQSILRATPFTTSLSLAFKDRQHSAFTHVDFLRVSEATPLDRIYVPALEMLRIDHQMFWVDPLVQLVQSRKNVPVVADLKMIGVPMEFAVDNAQLLQPLRDLAVEVVGWEPGSVPYFLDKRRRI</sequence>
<keyword evidence="2" id="KW-1185">Reference proteome</keyword>
<dbReference type="GeneID" id="63687946"/>
<gene>
    <name evidence="1" type="ORF">DACRYDRAFT_22611</name>
</gene>
<name>M5FUP3_DACPD</name>
<dbReference type="RefSeq" id="XP_040628383.1">
    <property type="nucleotide sequence ID" value="XM_040772884.1"/>
</dbReference>
<dbReference type="AlphaFoldDB" id="M5FUP3"/>